<keyword evidence="2" id="KW-0805">Transcription regulation</keyword>
<evidence type="ECO:0000256" key="4">
    <source>
        <dbReference type="ARBA" id="ARBA00023159"/>
    </source>
</evidence>
<feature type="domain" description="HTH lysR-type" evidence="6">
    <location>
        <begin position="2"/>
        <end position="59"/>
    </location>
</feature>
<dbReference type="SUPFAM" id="SSF46785">
    <property type="entry name" value="Winged helix' DNA-binding domain"/>
    <property type="match status" value="1"/>
</dbReference>
<accession>A0ABT6L6G1</accession>
<comment type="similarity">
    <text evidence="1">Belongs to the LysR transcriptional regulatory family.</text>
</comment>
<keyword evidence="4" id="KW-0010">Activator</keyword>
<keyword evidence="5" id="KW-0804">Transcription</keyword>
<dbReference type="SUPFAM" id="SSF53850">
    <property type="entry name" value="Periplasmic binding protein-like II"/>
    <property type="match status" value="1"/>
</dbReference>
<dbReference type="Gene3D" id="3.40.190.10">
    <property type="entry name" value="Periplasmic binding protein-like II"/>
    <property type="match status" value="2"/>
</dbReference>
<dbReference type="InterPro" id="IPR036388">
    <property type="entry name" value="WH-like_DNA-bd_sf"/>
</dbReference>
<dbReference type="InterPro" id="IPR000847">
    <property type="entry name" value="LysR_HTH_N"/>
</dbReference>
<dbReference type="EMBL" id="JARXVE010000009">
    <property type="protein sequence ID" value="MDH6198196.1"/>
    <property type="molecule type" value="Genomic_DNA"/>
</dbReference>
<comment type="caution">
    <text evidence="7">The sequence shown here is derived from an EMBL/GenBank/DDBJ whole genome shotgun (WGS) entry which is preliminary data.</text>
</comment>
<dbReference type="Gene3D" id="1.10.10.10">
    <property type="entry name" value="Winged helix-like DNA-binding domain superfamily/Winged helix DNA-binding domain"/>
    <property type="match status" value="1"/>
</dbReference>
<dbReference type="Pfam" id="PF03466">
    <property type="entry name" value="LysR_substrate"/>
    <property type="match status" value="1"/>
</dbReference>
<organism evidence="7 8">
    <name type="scientific">Mycolicibacterium frederiksbergense</name>
    <dbReference type="NCBI Taxonomy" id="117567"/>
    <lineage>
        <taxon>Bacteria</taxon>
        <taxon>Bacillati</taxon>
        <taxon>Actinomycetota</taxon>
        <taxon>Actinomycetes</taxon>
        <taxon>Mycobacteriales</taxon>
        <taxon>Mycobacteriaceae</taxon>
        <taxon>Mycolicibacterium</taxon>
    </lineage>
</organism>
<dbReference type="PANTHER" id="PTHR30346:SF29">
    <property type="entry name" value="LYSR SUBSTRATE-BINDING"/>
    <property type="match status" value="1"/>
</dbReference>
<proteinExistence type="inferred from homology"/>
<dbReference type="PANTHER" id="PTHR30346">
    <property type="entry name" value="TRANSCRIPTIONAL DUAL REGULATOR HCAR-RELATED"/>
    <property type="match status" value="1"/>
</dbReference>
<evidence type="ECO:0000256" key="3">
    <source>
        <dbReference type="ARBA" id="ARBA00023125"/>
    </source>
</evidence>
<evidence type="ECO:0000313" key="8">
    <source>
        <dbReference type="Proteomes" id="UP001160130"/>
    </source>
</evidence>
<dbReference type="RefSeq" id="WP_280834784.1">
    <property type="nucleotide sequence ID" value="NZ_JARXVE010000009.1"/>
</dbReference>
<protein>
    <submittedName>
        <fullName evidence="7">DNA-binding transcriptional LysR family regulator</fullName>
    </submittedName>
</protein>
<reference evidence="7 8" key="1">
    <citation type="submission" date="2023-04" db="EMBL/GenBank/DDBJ databases">
        <title>Forest soil microbial communities from Buena Vista Peninsula, Colon Province, Panama.</title>
        <authorList>
            <person name="Bouskill N."/>
        </authorList>
    </citation>
    <scope>NUCLEOTIDE SEQUENCE [LARGE SCALE GENOMIC DNA]</scope>
    <source>
        <strain evidence="7 8">AC80</strain>
    </source>
</reference>
<evidence type="ECO:0000313" key="7">
    <source>
        <dbReference type="EMBL" id="MDH6198196.1"/>
    </source>
</evidence>
<dbReference type="Proteomes" id="UP001160130">
    <property type="component" value="Unassembled WGS sequence"/>
</dbReference>
<evidence type="ECO:0000256" key="1">
    <source>
        <dbReference type="ARBA" id="ARBA00009437"/>
    </source>
</evidence>
<dbReference type="InterPro" id="IPR036390">
    <property type="entry name" value="WH_DNA-bd_sf"/>
</dbReference>
<dbReference type="Pfam" id="PF00126">
    <property type="entry name" value="HTH_1"/>
    <property type="match status" value="1"/>
</dbReference>
<keyword evidence="3 7" id="KW-0238">DNA-binding</keyword>
<dbReference type="PROSITE" id="PS50931">
    <property type="entry name" value="HTH_LYSR"/>
    <property type="match status" value="1"/>
</dbReference>
<sequence length="307" mass="33067">MLNPVHLHTLEVVVETGSFASAARELGYTASAVSQQMEALERAAGLTLFERGARGVQVTAPARMLADRARTVLSDLRELDADVRSIAAGRTGRVKVGCFPTAGARILPAALSDLKRSHPSVEVTLRIAEPAYTIEMVESGELDVAIVYEYAALTRTWPGRLRREALVAEDLVFLSPLDMVVRDTSEIAAKFSDSDWISSGSGTAGESTTYRICADMGFAPNIALRTEYYDLVTEFVAAGIGVAIIPALGIVSRHRVNILPVESKWAQRTVSVVYNEGADNPLIPQVVGSFTQTVRATEWGPYISLAG</sequence>
<keyword evidence="8" id="KW-1185">Reference proteome</keyword>
<dbReference type="InterPro" id="IPR005119">
    <property type="entry name" value="LysR_subst-bd"/>
</dbReference>
<evidence type="ECO:0000256" key="2">
    <source>
        <dbReference type="ARBA" id="ARBA00023015"/>
    </source>
</evidence>
<name>A0ABT6L6G1_9MYCO</name>
<evidence type="ECO:0000259" key="6">
    <source>
        <dbReference type="PROSITE" id="PS50931"/>
    </source>
</evidence>
<gene>
    <name evidence="7" type="ORF">M2272_004855</name>
</gene>
<dbReference type="GO" id="GO:0003677">
    <property type="term" value="F:DNA binding"/>
    <property type="evidence" value="ECO:0007669"/>
    <property type="project" value="UniProtKB-KW"/>
</dbReference>
<evidence type="ECO:0000256" key="5">
    <source>
        <dbReference type="ARBA" id="ARBA00023163"/>
    </source>
</evidence>